<reference evidence="3" key="1">
    <citation type="submission" date="2016-06" db="UniProtKB">
        <authorList>
            <consortium name="WormBaseParasite"/>
        </authorList>
    </citation>
    <scope>IDENTIFICATION</scope>
</reference>
<organism evidence="3">
    <name type="scientific">Gongylonema pulchrum</name>
    <dbReference type="NCBI Taxonomy" id="637853"/>
    <lineage>
        <taxon>Eukaryota</taxon>
        <taxon>Metazoa</taxon>
        <taxon>Ecdysozoa</taxon>
        <taxon>Nematoda</taxon>
        <taxon>Chromadorea</taxon>
        <taxon>Rhabditida</taxon>
        <taxon>Spirurina</taxon>
        <taxon>Spiruromorpha</taxon>
        <taxon>Spiruroidea</taxon>
        <taxon>Gongylonematidae</taxon>
        <taxon>Gongylonema</taxon>
    </lineage>
</organism>
<protein>
    <submittedName>
        <fullName evidence="3">Secreted protein</fullName>
    </submittedName>
</protein>
<evidence type="ECO:0000313" key="2">
    <source>
        <dbReference type="Proteomes" id="UP000271098"/>
    </source>
</evidence>
<evidence type="ECO:0000313" key="1">
    <source>
        <dbReference type="EMBL" id="VDN36166.1"/>
    </source>
</evidence>
<dbReference type="AlphaFoldDB" id="A0A183EHQ2"/>
<accession>A0A183EHQ2</accession>
<name>A0A183EHQ2_9BILA</name>
<proteinExistence type="predicted"/>
<dbReference type="EMBL" id="UYRT01090537">
    <property type="protein sequence ID" value="VDN36166.1"/>
    <property type="molecule type" value="Genomic_DNA"/>
</dbReference>
<dbReference type="Proteomes" id="UP000271098">
    <property type="component" value="Unassembled WGS sequence"/>
</dbReference>
<keyword evidence="2" id="KW-1185">Reference proteome</keyword>
<sequence>MERLQAVVVVVAARGGDDGESGAVSDVVVVDDDDDDDDDGDDADHAPHRYCLYYKAFSSKFSSNLKLYKLISLLYREFAQFQSSKQREFTSVLFSSRQWP</sequence>
<dbReference type="WBParaSite" id="GPUH_0002051801-mRNA-1">
    <property type="protein sequence ID" value="GPUH_0002051801-mRNA-1"/>
    <property type="gene ID" value="GPUH_0002051801"/>
</dbReference>
<gene>
    <name evidence="1" type="ORF">GPUH_LOCUS20492</name>
</gene>
<evidence type="ECO:0000313" key="3">
    <source>
        <dbReference type="WBParaSite" id="GPUH_0002051801-mRNA-1"/>
    </source>
</evidence>
<reference evidence="1 2" key="2">
    <citation type="submission" date="2018-11" db="EMBL/GenBank/DDBJ databases">
        <authorList>
            <consortium name="Pathogen Informatics"/>
        </authorList>
    </citation>
    <scope>NUCLEOTIDE SEQUENCE [LARGE SCALE GENOMIC DNA]</scope>
</reference>